<organism evidence="2 3">
    <name type="scientific">Lactiplantibacillus brownii</name>
    <dbReference type="NCBI Taxonomy" id="3069269"/>
    <lineage>
        <taxon>Bacteria</taxon>
        <taxon>Bacillati</taxon>
        <taxon>Bacillota</taxon>
        <taxon>Bacilli</taxon>
        <taxon>Lactobacillales</taxon>
        <taxon>Lactobacillaceae</taxon>
        <taxon>Lactiplantibacillus</taxon>
    </lineage>
</organism>
<name>A0ABU1AAW4_9LACO</name>
<gene>
    <name evidence="2" type="ORF">RA086_10945</name>
</gene>
<dbReference type="Pfam" id="PF13460">
    <property type="entry name" value="NAD_binding_10"/>
    <property type="match status" value="1"/>
</dbReference>
<proteinExistence type="predicted"/>
<evidence type="ECO:0000259" key="1">
    <source>
        <dbReference type="Pfam" id="PF13460"/>
    </source>
</evidence>
<accession>A0ABU1AAW4</accession>
<protein>
    <submittedName>
        <fullName evidence="2">NAD(P)H-binding protein</fullName>
    </submittedName>
</protein>
<evidence type="ECO:0000313" key="3">
    <source>
        <dbReference type="Proteomes" id="UP001227831"/>
    </source>
</evidence>
<sequence length="188" mass="20422">MQNILVAGRLTLDQSQAILKAVQQLPAVRLTVYTTDVSVWPVAGNVIAGELTDTAGLTAAMLAQDLVLVQLDSSALVAQTQSITAAMATTQTMQLVVSMTDSVLSLAQTTVKWYQQRRQRQQLAAIRTVEHLLRRSQLNFTLIQGTTAADTTLYNQMLSQTWTTAVPARRSLAVTDYLTADLALPFSA</sequence>
<dbReference type="Proteomes" id="UP001227831">
    <property type="component" value="Unassembled WGS sequence"/>
</dbReference>
<reference evidence="2 3" key="1">
    <citation type="journal article" date="2023" name="Int. J. Syst. Evol. Microbiol.">
        <title>Lactiplantibacillus brownii sp. nov., a novel psychrotolerant species isolated from sauerkraut.</title>
        <authorList>
            <person name="Heng Y.C."/>
            <person name="Silvaraju S."/>
            <person name="Lee J.K.Y."/>
            <person name="Kittelmann S."/>
        </authorList>
    </citation>
    <scope>NUCLEOTIDE SEQUENCE [LARGE SCALE GENOMIC DNA]</scope>
    <source>
        <strain evidence="2 3">WILCCON 0030</strain>
    </source>
</reference>
<evidence type="ECO:0000313" key="2">
    <source>
        <dbReference type="EMBL" id="MDQ7938123.1"/>
    </source>
</evidence>
<dbReference type="InterPro" id="IPR016040">
    <property type="entry name" value="NAD(P)-bd_dom"/>
</dbReference>
<feature type="domain" description="NAD(P)-binding" evidence="1">
    <location>
        <begin position="45"/>
        <end position="147"/>
    </location>
</feature>
<dbReference type="EMBL" id="JAVCWF010000001">
    <property type="protein sequence ID" value="MDQ7938123.1"/>
    <property type="molecule type" value="Genomic_DNA"/>
</dbReference>
<dbReference type="RefSeq" id="WP_308703821.1">
    <property type="nucleotide sequence ID" value="NZ_AP027463.1"/>
</dbReference>
<keyword evidence="3" id="KW-1185">Reference proteome</keyword>
<comment type="caution">
    <text evidence="2">The sequence shown here is derived from an EMBL/GenBank/DDBJ whole genome shotgun (WGS) entry which is preliminary data.</text>
</comment>
<dbReference type="Gene3D" id="3.40.50.720">
    <property type="entry name" value="NAD(P)-binding Rossmann-like Domain"/>
    <property type="match status" value="1"/>
</dbReference>